<dbReference type="PROSITE" id="PS50297">
    <property type="entry name" value="ANK_REP_REGION"/>
    <property type="match status" value="1"/>
</dbReference>
<dbReference type="PRINTS" id="PR00689">
    <property type="entry name" value="ACOABINDINGP"/>
</dbReference>
<evidence type="ECO:0000313" key="19">
    <source>
        <dbReference type="EnsemblMetazoa" id="PPA01726.1"/>
    </source>
</evidence>
<dbReference type="Pfam" id="PF12796">
    <property type="entry name" value="Ank_2"/>
    <property type="match status" value="1"/>
</dbReference>
<dbReference type="PANTHER" id="PTHR12692">
    <property type="entry name" value="DOLICHYL-DIPHOSPHOOLIGOSACCHARIDE--PROTEIN GLYCOSYLTRANSFERASE-RELATED"/>
    <property type="match status" value="1"/>
</dbReference>
<keyword evidence="11" id="KW-0862">Zinc</keyword>
<evidence type="ECO:0000313" key="20">
    <source>
        <dbReference type="Proteomes" id="UP000005239"/>
    </source>
</evidence>
<dbReference type="InterPro" id="IPR000582">
    <property type="entry name" value="Acyl-CoA-binding_protein"/>
</dbReference>
<dbReference type="InterPro" id="IPR022755">
    <property type="entry name" value="Znf_C2H2_jaz"/>
</dbReference>
<evidence type="ECO:0000256" key="7">
    <source>
        <dbReference type="ARBA" id="ARBA00022723"/>
    </source>
</evidence>
<feature type="region of interest" description="Disordered" evidence="17">
    <location>
        <begin position="1"/>
        <end position="20"/>
    </location>
</feature>
<dbReference type="SMART" id="SM00248">
    <property type="entry name" value="ANK"/>
    <property type="match status" value="3"/>
</dbReference>
<keyword evidence="6 18" id="KW-0812">Transmembrane</keyword>
<dbReference type="EnsemblMetazoa" id="PPA01726.1">
    <property type="protein sequence ID" value="PPA01726.1"/>
    <property type="gene ID" value="WBGene00091280"/>
</dbReference>
<reference evidence="20" key="1">
    <citation type="journal article" date="2008" name="Nat. Genet.">
        <title>The Pristionchus pacificus genome provides a unique perspective on nematode lifestyle and parasitism.</title>
        <authorList>
            <person name="Dieterich C."/>
            <person name="Clifton S.W."/>
            <person name="Schuster L.N."/>
            <person name="Chinwalla A."/>
            <person name="Delehaunty K."/>
            <person name="Dinkelacker I."/>
            <person name="Fulton L."/>
            <person name="Fulton R."/>
            <person name="Godfrey J."/>
            <person name="Minx P."/>
            <person name="Mitreva M."/>
            <person name="Roeseler W."/>
            <person name="Tian H."/>
            <person name="Witte H."/>
            <person name="Yang S.P."/>
            <person name="Wilson R.K."/>
            <person name="Sommer R.J."/>
        </authorList>
    </citation>
    <scope>NUCLEOTIDE SEQUENCE [LARGE SCALE GENOMIC DNA]</scope>
    <source>
        <strain evidence="20">PS312</strain>
    </source>
</reference>
<proteinExistence type="inferred from homology"/>
<dbReference type="FunFam" id="3.30.160.60:FF:002461">
    <property type="entry name" value="Zinc finger matrin-type protein 2"/>
    <property type="match status" value="1"/>
</dbReference>
<evidence type="ECO:0000256" key="18">
    <source>
        <dbReference type="SAM" id="Phobius"/>
    </source>
</evidence>
<comment type="similarity">
    <text evidence="3">Belongs to the OST3/OST6 family.</text>
</comment>
<dbReference type="InterPro" id="IPR003604">
    <property type="entry name" value="Matrin/U1-like-C_Znf_C2H2"/>
</dbReference>
<dbReference type="GO" id="GO:1903830">
    <property type="term" value="P:magnesium ion transmembrane transport"/>
    <property type="evidence" value="ECO:0000318"/>
    <property type="project" value="GO_Central"/>
</dbReference>
<evidence type="ECO:0000256" key="8">
    <source>
        <dbReference type="ARBA" id="ARBA00022729"/>
    </source>
</evidence>
<evidence type="ECO:0000256" key="3">
    <source>
        <dbReference type="ARBA" id="ARBA00009561"/>
    </source>
</evidence>
<evidence type="ECO:0000256" key="13">
    <source>
        <dbReference type="ARBA" id="ARBA00022989"/>
    </source>
</evidence>
<reference evidence="19" key="2">
    <citation type="submission" date="2022-06" db="UniProtKB">
        <authorList>
            <consortium name="EnsemblMetazoa"/>
        </authorList>
    </citation>
    <scope>IDENTIFICATION</scope>
    <source>
        <strain evidence="19">PS312</strain>
    </source>
</reference>
<organism evidence="19 20">
    <name type="scientific">Pristionchus pacificus</name>
    <name type="common">Parasitic nematode worm</name>
    <dbReference type="NCBI Taxonomy" id="54126"/>
    <lineage>
        <taxon>Eukaryota</taxon>
        <taxon>Metazoa</taxon>
        <taxon>Ecdysozoa</taxon>
        <taxon>Nematoda</taxon>
        <taxon>Chromadorea</taxon>
        <taxon>Rhabditida</taxon>
        <taxon>Rhabditina</taxon>
        <taxon>Diplogasteromorpha</taxon>
        <taxon>Diplogasteroidea</taxon>
        <taxon>Neodiplogasteridae</taxon>
        <taxon>Pristionchus</taxon>
    </lineage>
</organism>
<dbReference type="InterPro" id="IPR035984">
    <property type="entry name" value="Acyl-CoA-binding_sf"/>
</dbReference>
<evidence type="ECO:0000256" key="14">
    <source>
        <dbReference type="ARBA" id="ARBA00023136"/>
    </source>
</evidence>
<dbReference type="SUPFAM" id="SSF52833">
    <property type="entry name" value="Thioredoxin-like"/>
    <property type="match status" value="1"/>
</dbReference>
<dbReference type="GO" id="GO:0008270">
    <property type="term" value="F:zinc ion binding"/>
    <property type="evidence" value="ECO:0007669"/>
    <property type="project" value="UniProtKB-KW"/>
</dbReference>
<feature type="transmembrane region" description="Helical" evidence="18">
    <location>
        <begin position="504"/>
        <end position="526"/>
    </location>
</feature>
<keyword evidence="5" id="KW-0813">Transport</keyword>
<evidence type="ECO:0000256" key="5">
    <source>
        <dbReference type="ARBA" id="ARBA00022448"/>
    </source>
</evidence>
<dbReference type="Pfam" id="PF04756">
    <property type="entry name" value="OST3_OST6"/>
    <property type="match status" value="1"/>
</dbReference>
<dbReference type="SUPFAM" id="SSF47027">
    <property type="entry name" value="Acyl-CoA binding protein"/>
    <property type="match status" value="1"/>
</dbReference>
<evidence type="ECO:0000256" key="16">
    <source>
        <dbReference type="ARBA" id="ARBA00043952"/>
    </source>
</evidence>
<dbReference type="GO" id="GO:0003676">
    <property type="term" value="F:nucleic acid binding"/>
    <property type="evidence" value="ECO:0007669"/>
    <property type="project" value="InterPro"/>
</dbReference>
<dbReference type="Proteomes" id="UP000005239">
    <property type="component" value="Unassembled WGS sequence"/>
</dbReference>
<keyword evidence="13 18" id="KW-1133">Transmembrane helix</keyword>
<feature type="transmembrane region" description="Helical" evidence="18">
    <location>
        <begin position="378"/>
        <end position="397"/>
    </location>
</feature>
<keyword evidence="10" id="KW-0256">Endoplasmic reticulum</keyword>
<sequence>MSFYDKQGSSTGGNFRRTWDTKEYEAKATERLNAERDEAEGKHRGPKIKRELLKSRDYKVDLDSKIGKAVVINKATPSAETGGYYCDVCDCTVKDSINFLDHINGKNHQRNMGFSMKVKKSTLEEVKERLLVKKIEQEQAKYEVKEEERAEDVKEEEARLADHKAQKRENRKRKKEKEEAEGGEMDPEMAAMMGFGGLISFMMLARVVSCLLLLGAVSAAAAPSGPSLEEKVKMLQESLYRKPVMNLNMERWRNLVRSQPRNYSMMVMFTALSPGVNCPICKPAYDEFFILANSFRYAHSETRSLYFAVVDYEEAPNVFQQMNLNTAPILYHFGPKLQGKKKPEQMDFQRHGFDADAMARFVHDQTEVSIRVLRPPNYAAPVIILLLAMLVLGLLYMRRNNLEFLYNRTFWASVCVGICFIFMSGQMWNHIRGPPFIMTNPQTRDTQYIHASTQYQLVGETYIVAALYAAITFGFILMNDSAVVENIKDALKSRKSSSLPAAPAYVWVAIGLGAVAFFFSALLSVFRSKYSGYPYSMFASVLATWWNGEKKEDDAVVVVGQQTTEEVQAEAERRAVIDDDDGIFSSEDEGEADEEMVEIRKRFRAASGYLPSVTDRLRKDALLRMYGLYKAATVGKPTAADRPGMFDLKGRSKYAAWEAAAGDLTKKEAMRAYADELEDADVGFDPTATASTSGVGGGGFGMRMSRPVYAEGGDMNNGVGALVASPPSPSSMEWDMWVAAAKADDVDAIRRILERNPDILRKEEDVSGLTGIHWAADSGSLEVCRYLLGVDPSLIGELDTEGNEPMHLAALCGYWDVTEFLLNAGGSPTILNYERESAIDIAATPALKDLLRVRADQMEAAGRLLEDGTVVGRPQPPAELVHEEEHDDEVQEEEADHTDDDEVSLPEADQTDEGEGAEGDEDQDQEDDETPSPQ</sequence>
<protein>
    <recommendedName>
        <fullName evidence="4">Acyl-CoA-binding domain-containing protein 6</fullName>
    </recommendedName>
</protein>
<evidence type="ECO:0000256" key="12">
    <source>
        <dbReference type="ARBA" id="ARBA00022842"/>
    </source>
</evidence>
<dbReference type="FunFam" id="3.40.30.10:FF:000009">
    <property type="entry name" value="Tumor suppressor candidate 3"/>
    <property type="match status" value="1"/>
</dbReference>
<feature type="transmembrane region" description="Helical" evidence="18">
    <location>
        <begin position="462"/>
        <end position="483"/>
    </location>
</feature>
<dbReference type="InterPro" id="IPR036236">
    <property type="entry name" value="Znf_C2H2_sf"/>
</dbReference>
<feature type="compositionally biased region" description="Basic and acidic residues" evidence="17">
    <location>
        <begin position="143"/>
        <end position="168"/>
    </location>
</feature>
<evidence type="ECO:0000256" key="17">
    <source>
        <dbReference type="SAM" id="MobiDB-lite"/>
    </source>
</evidence>
<keyword evidence="14 18" id="KW-0472">Membrane</keyword>
<dbReference type="InterPro" id="IPR021149">
    <property type="entry name" value="OligosaccharylTrfase_OST3/OST6"/>
</dbReference>
<dbReference type="Gene3D" id="1.25.40.20">
    <property type="entry name" value="Ankyrin repeat-containing domain"/>
    <property type="match status" value="1"/>
</dbReference>
<evidence type="ECO:0000256" key="2">
    <source>
        <dbReference type="ARBA" id="ARBA00004477"/>
    </source>
</evidence>
<keyword evidence="12" id="KW-0460">Magnesium</keyword>
<accession>A0A2A6CHU4</accession>
<dbReference type="Pfam" id="PF00887">
    <property type="entry name" value="ACBP"/>
    <property type="match status" value="1"/>
</dbReference>
<evidence type="ECO:0000256" key="4">
    <source>
        <dbReference type="ARBA" id="ARBA00018419"/>
    </source>
</evidence>
<keyword evidence="9" id="KW-0863">Zinc-finger</keyword>
<feature type="region of interest" description="Disordered" evidence="17">
    <location>
        <begin position="865"/>
        <end position="934"/>
    </location>
</feature>
<dbReference type="Pfam" id="PF12171">
    <property type="entry name" value="zf-C2H2_jaz"/>
    <property type="match status" value="1"/>
</dbReference>
<dbReference type="PROSITE" id="PS51228">
    <property type="entry name" value="ACB_2"/>
    <property type="match status" value="1"/>
</dbReference>
<accession>A0A8R1U3Y8</accession>
<keyword evidence="20" id="KW-1185">Reference proteome</keyword>
<dbReference type="Gene3D" id="3.40.30.10">
    <property type="entry name" value="Glutaredoxin"/>
    <property type="match status" value="1"/>
</dbReference>
<dbReference type="PANTHER" id="PTHR12692:SF0">
    <property type="entry name" value="GH11935P"/>
    <property type="match status" value="1"/>
</dbReference>
<dbReference type="InterPro" id="IPR036770">
    <property type="entry name" value="Ankyrin_rpt-contain_sf"/>
</dbReference>
<keyword evidence="8" id="KW-0732">Signal</keyword>
<dbReference type="GO" id="GO:0008250">
    <property type="term" value="C:oligosaccharyltransferase complex"/>
    <property type="evidence" value="ECO:0000318"/>
    <property type="project" value="GO_Central"/>
</dbReference>
<gene>
    <name evidence="19" type="primary">WBGene00091280</name>
</gene>
<comment type="subcellular location">
    <subcellularLocation>
        <location evidence="2">Endoplasmic reticulum membrane</location>
        <topology evidence="2">Multi-pass membrane protein</topology>
    </subcellularLocation>
</comment>
<feature type="region of interest" description="Disordered" evidence="17">
    <location>
        <begin position="143"/>
        <end position="185"/>
    </location>
</feature>
<dbReference type="InterPro" id="IPR014352">
    <property type="entry name" value="FERM/acyl-CoA-bd_prot_sf"/>
</dbReference>
<dbReference type="Gene3D" id="1.20.80.10">
    <property type="match status" value="1"/>
</dbReference>
<keyword evidence="15" id="KW-1015">Disulfide bond</keyword>
<dbReference type="InterPro" id="IPR036249">
    <property type="entry name" value="Thioredoxin-like_sf"/>
</dbReference>
<evidence type="ECO:0000256" key="9">
    <source>
        <dbReference type="ARBA" id="ARBA00022771"/>
    </source>
</evidence>
<name>A0A2A6CHU4_PRIPA</name>
<keyword evidence="7" id="KW-0479">Metal-binding</keyword>
<dbReference type="GO" id="GO:0000062">
    <property type="term" value="F:fatty-acyl-CoA binding"/>
    <property type="evidence" value="ECO:0007669"/>
    <property type="project" value="InterPro"/>
</dbReference>
<dbReference type="SMART" id="SM00451">
    <property type="entry name" value="ZnF_U1"/>
    <property type="match status" value="1"/>
</dbReference>
<evidence type="ECO:0000256" key="10">
    <source>
        <dbReference type="ARBA" id="ARBA00022824"/>
    </source>
</evidence>
<dbReference type="AlphaFoldDB" id="A0A2A6CHU4"/>
<comment type="function">
    <text evidence="1">Subunit of the oligosaccharyl transferase (OST) complex that catalyzes the initial transfer of a defined glycan (Glc(3)Man(9)GlcNAc(2) in eukaryotes) from the lipid carrier dolichol-pyrophosphate to an asparagine residue within an Asn-X-Ser/Thr consensus motif in nascent polypeptide chains, the first step in protein N-glycosylation. N-glycosylation occurs cotranslationally and the complex associates with the Sec61 complex at the channel-forming translocon complex that mediates protein translocation across the endoplasmic reticulum (ER). All subunits are required for a maximal enzyme activity.</text>
</comment>
<dbReference type="InterPro" id="IPR002110">
    <property type="entry name" value="Ankyrin_rpt"/>
</dbReference>
<evidence type="ECO:0000256" key="11">
    <source>
        <dbReference type="ARBA" id="ARBA00022833"/>
    </source>
</evidence>
<evidence type="ECO:0000256" key="6">
    <source>
        <dbReference type="ARBA" id="ARBA00022692"/>
    </source>
</evidence>
<dbReference type="SUPFAM" id="SSF48403">
    <property type="entry name" value="Ankyrin repeat"/>
    <property type="match status" value="1"/>
</dbReference>
<evidence type="ECO:0000256" key="15">
    <source>
        <dbReference type="ARBA" id="ARBA00023157"/>
    </source>
</evidence>
<evidence type="ECO:0000256" key="1">
    <source>
        <dbReference type="ARBA" id="ARBA00002791"/>
    </source>
</evidence>
<dbReference type="PROSITE" id="PS50088">
    <property type="entry name" value="ANK_REPEAT"/>
    <property type="match status" value="1"/>
</dbReference>
<dbReference type="SUPFAM" id="SSF57667">
    <property type="entry name" value="beta-beta-alpha zinc fingers"/>
    <property type="match status" value="1"/>
</dbReference>
<dbReference type="Gene3D" id="3.30.160.60">
    <property type="entry name" value="Classic Zinc Finger"/>
    <property type="match status" value="1"/>
</dbReference>
<feature type="transmembrane region" description="Helical" evidence="18">
    <location>
        <begin position="409"/>
        <end position="428"/>
    </location>
</feature>
<dbReference type="GO" id="GO:0018279">
    <property type="term" value="P:protein N-linked glycosylation via asparagine"/>
    <property type="evidence" value="ECO:0000318"/>
    <property type="project" value="GO_Central"/>
</dbReference>
<comment type="pathway">
    <text evidence="16">Protein modification.</text>
</comment>
<feature type="compositionally biased region" description="Acidic residues" evidence="17">
    <location>
        <begin position="885"/>
        <end position="934"/>
    </location>
</feature>